<dbReference type="PANTHER" id="PTHR37310:SF1">
    <property type="entry name" value="CYTOPLASMIC PROTEIN"/>
    <property type="match status" value="1"/>
</dbReference>
<gene>
    <name evidence="1" type="ORF">FCI23_30740</name>
</gene>
<protein>
    <submittedName>
        <fullName evidence="1">Four-helix bundle copper-binding protein</fullName>
    </submittedName>
</protein>
<reference evidence="1 2" key="1">
    <citation type="submission" date="2019-04" db="EMBL/GenBank/DDBJ databases">
        <title>Streptomyces oryziradicis sp. nov., a novel actinomycete isolated from rhizosphere soil of rice (Oryza sativa L.).</title>
        <authorList>
            <person name="Li C."/>
        </authorList>
    </citation>
    <scope>NUCLEOTIDE SEQUENCE [LARGE SCALE GENOMIC DNA]</scope>
    <source>
        <strain evidence="1 2">NEAU-C40</strain>
    </source>
</reference>
<dbReference type="Gene3D" id="1.20.1270.360">
    <property type="match status" value="1"/>
</dbReference>
<dbReference type="RefSeq" id="WP_136727222.1">
    <property type="nucleotide sequence ID" value="NZ_SUMC01000036.1"/>
</dbReference>
<dbReference type="Pfam" id="PF03860">
    <property type="entry name" value="Csp"/>
    <property type="match status" value="1"/>
</dbReference>
<sequence length="120" mass="13147">MQQGQMAAMSKEMQRCVEACMACHTMCEQAMSSTLQMGGGQAEMQIMRALMDCTELTRICADMMMRRSPLMAEMCAMCARACEMCAEACMSMPNDPQMARCAESCRKCAEMCRSMAGAAA</sequence>
<dbReference type="CDD" id="cd08026">
    <property type="entry name" value="DUF326"/>
    <property type="match status" value="1"/>
</dbReference>
<evidence type="ECO:0000313" key="2">
    <source>
        <dbReference type="Proteomes" id="UP000305778"/>
    </source>
</evidence>
<accession>A0A4U0SCR4</accession>
<dbReference type="PANTHER" id="PTHR37310">
    <property type="entry name" value="CYTOPLASMIC PROTEIN-RELATED"/>
    <property type="match status" value="1"/>
</dbReference>
<name>A0A4U0SCR4_9ACTN</name>
<keyword evidence="2" id="KW-1185">Reference proteome</keyword>
<comment type="caution">
    <text evidence="1">The sequence shown here is derived from an EMBL/GenBank/DDBJ whole genome shotgun (WGS) entry which is preliminary data.</text>
</comment>
<dbReference type="EMBL" id="SUMC01000036">
    <property type="protein sequence ID" value="TKA06613.1"/>
    <property type="molecule type" value="Genomic_DNA"/>
</dbReference>
<evidence type="ECO:0000313" key="1">
    <source>
        <dbReference type="EMBL" id="TKA06613.1"/>
    </source>
</evidence>
<dbReference type="OrthoDB" id="5396211at2"/>
<dbReference type="AlphaFoldDB" id="A0A4U0SCR4"/>
<dbReference type="Proteomes" id="UP000305778">
    <property type="component" value="Unassembled WGS sequence"/>
</dbReference>
<dbReference type="InterPro" id="IPR005560">
    <property type="entry name" value="Csp_YhjQ"/>
</dbReference>
<organism evidence="1 2">
    <name type="scientific">Actinacidiphila oryziradicis</name>
    <dbReference type="NCBI Taxonomy" id="2571141"/>
    <lineage>
        <taxon>Bacteria</taxon>
        <taxon>Bacillati</taxon>
        <taxon>Actinomycetota</taxon>
        <taxon>Actinomycetes</taxon>
        <taxon>Kitasatosporales</taxon>
        <taxon>Streptomycetaceae</taxon>
        <taxon>Actinacidiphila</taxon>
    </lineage>
</organism>
<dbReference type="InterPro" id="IPR044543">
    <property type="entry name" value="YHJQ-like"/>
</dbReference>
<proteinExistence type="predicted"/>